<dbReference type="PROSITE" id="PS50293">
    <property type="entry name" value="TPR_REGION"/>
    <property type="match status" value="1"/>
</dbReference>
<protein>
    <submittedName>
        <fullName evidence="1">Uncharacterized protein</fullName>
    </submittedName>
</protein>
<name>A0A3B1BNX5_9ZZZZ</name>
<dbReference type="AlphaFoldDB" id="A0A3B1BNX5"/>
<dbReference type="PANTHER" id="PTHR44809">
    <property type="match status" value="1"/>
</dbReference>
<dbReference type="Pfam" id="PF13181">
    <property type="entry name" value="TPR_8"/>
    <property type="match status" value="1"/>
</dbReference>
<sequence>MKTVHELLGQGKLDKAISLCESQCQRYGDKYPEPWITLAAIHNKCGRNQQALSCLQMGIKKNPQSAELCTQAAILCQKAGKLDAARSYYMKSLENEANQPVVHFNLGITYLQEDNLLEAEKCFQQTVALNPEHAAAHANLAYALRMQKKFDRAQVHYDHALRLLPDNLEILFNRSINLSSSGKLAEAEESYRRVLKLNPQHAQAMNALGVVLSNQGRHAEAENIIRQALSLRSDDAKFYSNLGMILTRQGNMDQAIEKFEMALKLAPNDAGCHFKYALTLLLLGNFERGWEEYKWRLKVPGWQARITSSPLVDLSNIKGKTVFIYAEQGLGDSIQFIRYLRLLKELGAYVIFEPQPKLMELFSSYRYIDKLIEQGSAIPEFDFQAPLLNLPGLFGSNINSIPADIPYLYPPSQPDDPVIDACLPESSSAFRIGIVWAGSPSCLHDQIRSCPSTLFSELGHIPQVELYSLQKGVPSSDLKQLQDLCPVIDLATNFTNFTNTASAISRLDLVISVDTAMAHLAGALGCPVWLVVNTAVEWRWLLQREDSPWYPSMRLFCQQQSGDWTTPFKQMKKCLLEMPPIPDTVN</sequence>
<gene>
    <name evidence="1" type="ORF">MNBD_GAMMA24-259</name>
</gene>
<dbReference type="SMART" id="SM00028">
    <property type="entry name" value="TPR"/>
    <property type="match status" value="7"/>
</dbReference>
<dbReference type="EMBL" id="UOFZ01000105">
    <property type="protein sequence ID" value="VAX13198.1"/>
    <property type="molecule type" value="Genomic_DNA"/>
</dbReference>
<dbReference type="SUPFAM" id="SSF53756">
    <property type="entry name" value="UDP-Glycosyltransferase/glycogen phosphorylase"/>
    <property type="match status" value="1"/>
</dbReference>
<dbReference type="Pfam" id="PF00515">
    <property type="entry name" value="TPR_1"/>
    <property type="match status" value="1"/>
</dbReference>
<dbReference type="InterPro" id="IPR011990">
    <property type="entry name" value="TPR-like_helical_dom_sf"/>
</dbReference>
<organism evidence="1">
    <name type="scientific">hydrothermal vent metagenome</name>
    <dbReference type="NCBI Taxonomy" id="652676"/>
    <lineage>
        <taxon>unclassified sequences</taxon>
        <taxon>metagenomes</taxon>
        <taxon>ecological metagenomes</taxon>
    </lineage>
</organism>
<dbReference type="InterPro" id="IPR002201">
    <property type="entry name" value="Glyco_trans_9"/>
</dbReference>
<dbReference type="GO" id="GO:0016757">
    <property type="term" value="F:glycosyltransferase activity"/>
    <property type="evidence" value="ECO:0007669"/>
    <property type="project" value="InterPro"/>
</dbReference>
<dbReference type="Pfam" id="PF13432">
    <property type="entry name" value="TPR_16"/>
    <property type="match status" value="2"/>
</dbReference>
<reference evidence="1" key="1">
    <citation type="submission" date="2018-06" db="EMBL/GenBank/DDBJ databases">
        <authorList>
            <person name="Zhirakovskaya E."/>
        </authorList>
    </citation>
    <scope>NUCLEOTIDE SEQUENCE</scope>
</reference>
<dbReference type="InterPro" id="IPR019734">
    <property type="entry name" value="TPR_rpt"/>
</dbReference>
<dbReference type="PANTHER" id="PTHR44809:SF1">
    <property type="entry name" value="PROTEIN O-MANNOSYL-TRANSFERASE TMTC1"/>
    <property type="match status" value="1"/>
</dbReference>
<dbReference type="Pfam" id="PF01075">
    <property type="entry name" value="Glyco_transf_9"/>
    <property type="match status" value="1"/>
</dbReference>
<dbReference type="SUPFAM" id="SSF48452">
    <property type="entry name" value="TPR-like"/>
    <property type="match status" value="1"/>
</dbReference>
<dbReference type="PROSITE" id="PS50005">
    <property type="entry name" value="TPR"/>
    <property type="match status" value="5"/>
</dbReference>
<dbReference type="InterPro" id="IPR052943">
    <property type="entry name" value="TMTC_O-mannosyl-trnsfr"/>
</dbReference>
<proteinExistence type="predicted"/>
<dbReference type="Gene3D" id="1.25.40.10">
    <property type="entry name" value="Tetratricopeptide repeat domain"/>
    <property type="match status" value="1"/>
</dbReference>
<accession>A0A3B1BNX5</accession>
<evidence type="ECO:0000313" key="1">
    <source>
        <dbReference type="EMBL" id="VAX13198.1"/>
    </source>
</evidence>
<dbReference type="Gene3D" id="3.40.50.2000">
    <property type="entry name" value="Glycogen Phosphorylase B"/>
    <property type="match status" value="1"/>
</dbReference>